<feature type="transmembrane region" description="Helical" evidence="1">
    <location>
        <begin position="109"/>
        <end position="131"/>
    </location>
</feature>
<keyword evidence="1" id="KW-0812">Transmembrane</keyword>
<dbReference type="PROSITE" id="PS50244">
    <property type="entry name" value="S5A_REDUCTASE"/>
    <property type="match status" value="1"/>
</dbReference>
<keyword evidence="1" id="KW-0472">Membrane</keyword>
<keyword evidence="4" id="KW-1185">Reference proteome</keyword>
<name>A0A485KHK1_9STRA</name>
<evidence type="ECO:0000313" key="2">
    <source>
        <dbReference type="EMBL" id="KAF0709622.1"/>
    </source>
</evidence>
<dbReference type="EMBL" id="CAADRA010002228">
    <property type="protein sequence ID" value="VFT82870.1"/>
    <property type="molecule type" value="Genomic_DNA"/>
</dbReference>
<organism evidence="3 4">
    <name type="scientific">Aphanomyces stellatus</name>
    <dbReference type="NCBI Taxonomy" id="120398"/>
    <lineage>
        <taxon>Eukaryota</taxon>
        <taxon>Sar</taxon>
        <taxon>Stramenopiles</taxon>
        <taxon>Oomycota</taxon>
        <taxon>Saprolegniomycetes</taxon>
        <taxon>Saprolegniales</taxon>
        <taxon>Verrucalvaceae</taxon>
        <taxon>Aphanomyces</taxon>
    </lineage>
</organism>
<evidence type="ECO:0000313" key="4">
    <source>
        <dbReference type="Proteomes" id="UP000332933"/>
    </source>
</evidence>
<dbReference type="EMBL" id="VJMH01002226">
    <property type="protein sequence ID" value="KAF0709622.1"/>
    <property type="molecule type" value="Genomic_DNA"/>
</dbReference>
<feature type="transmembrane region" description="Helical" evidence="1">
    <location>
        <begin position="78"/>
        <end position="103"/>
    </location>
</feature>
<keyword evidence="1" id="KW-1133">Transmembrane helix</keyword>
<dbReference type="AlphaFoldDB" id="A0A485KHK1"/>
<evidence type="ECO:0000313" key="3">
    <source>
        <dbReference type="EMBL" id="VFT82870.1"/>
    </source>
</evidence>
<reference evidence="2" key="2">
    <citation type="submission" date="2019-06" db="EMBL/GenBank/DDBJ databases">
        <title>Genomics analysis of Aphanomyces spp. identifies a new class of oomycete effector associated with host adaptation.</title>
        <authorList>
            <person name="Gaulin E."/>
        </authorList>
    </citation>
    <scope>NUCLEOTIDE SEQUENCE</scope>
    <source>
        <strain evidence="2">CBS 578.67</strain>
    </source>
</reference>
<evidence type="ECO:0000256" key="1">
    <source>
        <dbReference type="SAM" id="Phobius"/>
    </source>
</evidence>
<accession>A0A485KHK1</accession>
<gene>
    <name evidence="3" type="primary">Aste57867_5847</name>
    <name evidence="2" type="ORF">As57867_005833</name>
    <name evidence="3" type="ORF">ASTE57867_5847</name>
</gene>
<proteinExistence type="predicted"/>
<dbReference type="InterPro" id="IPR010721">
    <property type="entry name" value="UstE-like"/>
</dbReference>
<dbReference type="Proteomes" id="UP000332933">
    <property type="component" value="Unassembled WGS sequence"/>
</dbReference>
<dbReference type="OrthoDB" id="67965at2759"/>
<dbReference type="Pfam" id="PF06966">
    <property type="entry name" value="DUF1295"/>
    <property type="match status" value="1"/>
</dbReference>
<dbReference type="Gene3D" id="1.20.120.1630">
    <property type="match status" value="1"/>
</dbReference>
<protein>
    <submittedName>
        <fullName evidence="3">Aste57867_5847 protein</fullName>
    </submittedName>
</protein>
<sequence length="239" mass="27246">MIPFRQYLMFDFLGGPRPIQIRHLINFQKCGTFVFVLALMVYYDNWSWTAHVYLANHGIYGTIWMLKELTIPDNAWQAYPTILSSFITLVGLILYWAAGYIVVAYRVDVSPSLAALCIMMNTLGSVLMMAADTQKHFTLKYKKGLISDGWLAWSRNTNYLGEMMIYLSFALLANHWIPYAWLAFMWSVVFMSNMVAKDLSIRKKEGGAAYIQKAGFLFPNLVGWANSVVQSEAKTTKGL</sequence>
<reference evidence="3 4" key="1">
    <citation type="submission" date="2019-03" db="EMBL/GenBank/DDBJ databases">
        <authorList>
            <person name="Gaulin E."/>
            <person name="Dumas B."/>
        </authorList>
    </citation>
    <scope>NUCLEOTIDE SEQUENCE [LARGE SCALE GENOMIC DNA]</scope>
    <source>
        <strain evidence="3">CBS 568.67</strain>
    </source>
</reference>